<dbReference type="STRING" id="1210086.GCA_001613105_07504"/>
<keyword evidence="1" id="KW-0812">Transmembrane</keyword>
<protein>
    <submittedName>
        <fullName evidence="2">Uncharacterized protein DUF4239</fullName>
    </submittedName>
</protein>
<comment type="caution">
    <text evidence="2">The sequence shown here is derived from an EMBL/GenBank/DDBJ whole genome shotgun (WGS) entry which is preliminary data.</text>
</comment>
<feature type="transmembrane region" description="Helical" evidence="1">
    <location>
        <begin position="202"/>
        <end position="222"/>
    </location>
</feature>
<evidence type="ECO:0000313" key="3">
    <source>
        <dbReference type="Proteomes" id="UP000254869"/>
    </source>
</evidence>
<accession>A0A370IA72</accession>
<keyword evidence="3" id="KW-1185">Reference proteome</keyword>
<dbReference type="InterPro" id="IPR025333">
    <property type="entry name" value="DUF4239"/>
</dbReference>
<dbReference type="Pfam" id="PF14023">
    <property type="entry name" value="Bestrophin-like"/>
    <property type="match status" value="1"/>
</dbReference>
<evidence type="ECO:0000256" key="1">
    <source>
        <dbReference type="SAM" id="Phobius"/>
    </source>
</evidence>
<keyword evidence="1" id="KW-1133">Transmembrane helix</keyword>
<dbReference type="EMBL" id="QQBC01000002">
    <property type="protein sequence ID" value="RDI67612.1"/>
    <property type="molecule type" value="Genomic_DNA"/>
</dbReference>
<keyword evidence="1" id="KW-0472">Membrane</keyword>
<dbReference type="RefSeq" id="WP_068008271.1">
    <property type="nucleotide sequence ID" value="NZ_QQBC01000002.1"/>
</dbReference>
<reference evidence="2 3" key="1">
    <citation type="submission" date="2018-07" db="EMBL/GenBank/DDBJ databases">
        <title>Genomic Encyclopedia of Type Strains, Phase IV (KMG-IV): sequencing the most valuable type-strain genomes for metagenomic binning, comparative biology and taxonomic classification.</title>
        <authorList>
            <person name="Goeker M."/>
        </authorList>
    </citation>
    <scope>NUCLEOTIDE SEQUENCE [LARGE SCALE GENOMIC DNA]</scope>
    <source>
        <strain evidence="2 3">DSM 44290</strain>
    </source>
</reference>
<dbReference type="AlphaFoldDB" id="A0A370IA72"/>
<gene>
    <name evidence="2" type="ORF">DFR76_1029</name>
</gene>
<proteinExistence type="predicted"/>
<feature type="transmembrane region" description="Helical" evidence="1">
    <location>
        <begin position="46"/>
        <end position="62"/>
    </location>
</feature>
<evidence type="ECO:0000313" key="2">
    <source>
        <dbReference type="EMBL" id="RDI67612.1"/>
    </source>
</evidence>
<organism evidence="2 3">
    <name type="scientific">Nocardia pseudobrasiliensis</name>
    <dbReference type="NCBI Taxonomy" id="45979"/>
    <lineage>
        <taxon>Bacteria</taxon>
        <taxon>Bacillati</taxon>
        <taxon>Actinomycetota</taxon>
        <taxon>Actinomycetes</taxon>
        <taxon>Mycobacteriales</taxon>
        <taxon>Nocardiaceae</taxon>
        <taxon>Nocardia</taxon>
    </lineage>
</organism>
<feature type="transmembrane region" description="Helical" evidence="1">
    <location>
        <begin position="175"/>
        <end position="196"/>
    </location>
</feature>
<dbReference type="Proteomes" id="UP000254869">
    <property type="component" value="Unassembled WGS sequence"/>
</dbReference>
<name>A0A370IA72_9NOCA</name>
<sequence length="253" mass="27615">MVLALIVAVVSAVVAVVVFVAGAKFWPKEWQRASDESAGDQVVDLITTFFVAVVAFVVVLCWQQYDNAQNHTINEAKGLVATYWIAHDLPEPEHQKVQSLVRQYTDQVLGSEWTLMDKQNRLGTEPQKTLSELHDTVAALPTDDAAVADLRGKAFDSLQVVIDARQDRAVDVGRGVPSFLTLALYVGTILVLLSPVLSGIRISWGSVLMIGLLGIVIGSVLLQIHNLERPFSGQTHVPRSAFENAVATYNQIS</sequence>